<dbReference type="EMBL" id="BLAF01000052">
    <property type="protein sequence ID" value="GES24480.1"/>
    <property type="molecule type" value="Genomic_DNA"/>
</dbReference>
<keyword evidence="1" id="KW-1133">Transmembrane helix</keyword>
<gene>
    <name evidence="2" type="ORF">Aple_073790</name>
</gene>
<organism evidence="2 3">
    <name type="scientific">Acrocarpospora pleiomorpha</name>
    <dbReference type="NCBI Taxonomy" id="90975"/>
    <lineage>
        <taxon>Bacteria</taxon>
        <taxon>Bacillati</taxon>
        <taxon>Actinomycetota</taxon>
        <taxon>Actinomycetes</taxon>
        <taxon>Streptosporangiales</taxon>
        <taxon>Streptosporangiaceae</taxon>
        <taxon>Acrocarpospora</taxon>
    </lineage>
</organism>
<accession>A0A5M3XUC0</accession>
<proteinExistence type="predicted"/>
<protein>
    <submittedName>
        <fullName evidence="2">Uncharacterized protein</fullName>
    </submittedName>
</protein>
<dbReference type="Proteomes" id="UP000377595">
    <property type="component" value="Unassembled WGS sequence"/>
</dbReference>
<evidence type="ECO:0000313" key="3">
    <source>
        <dbReference type="Proteomes" id="UP000377595"/>
    </source>
</evidence>
<keyword evidence="3" id="KW-1185">Reference proteome</keyword>
<name>A0A5M3XUC0_9ACTN</name>
<dbReference type="AlphaFoldDB" id="A0A5M3XUC0"/>
<evidence type="ECO:0000313" key="2">
    <source>
        <dbReference type="EMBL" id="GES24480.1"/>
    </source>
</evidence>
<sequence>MPTVRRDDKDSDGLPPKRLPQRWAIIVIISTIAGASADAIGGPTAALAASIGIAAALHSLIE</sequence>
<keyword evidence="1" id="KW-0812">Transmembrane</keyword>
<evidence type="ECO:0000256" key="1">
    <source>
        <dbReference type="SAM" id="Phobius"/>
    </source>
</evidence>
<reference evidence="2 3" key="1">
    <citation type="submission" date="2019-10" db="EMBL/GenBank/DDBJ databases">
        <title>Whole genome shotgun sequence of Acrocarpospora pleiomorpha NBRC 16267.</title>
        <authorList>
            <person name="Ichikawa N."/>
            <person name="Kimura A."/>
            <person name="Kitahashi Y."/>
            <person name="Komaki H."/>
            <person name="Oguchi A."/>
        </authorList>
    </citation>
    <scope>NUCLEOTIDE SEQUENCE [LARGE SCALE GENOMIC DNA]</scope>
    <source>
        <strain evidence="2 3">NBRC 16267</strain>
    </source>
</reference>
<feature type="transmembrane region" description="Helical" evidence="1">
    <location>
        <begin position="43"/>
        <end position="61"/>
    </location>
</feature>
<comment type="caution">
    <text evidence="2">The sequence shown here is derived from an EMBL/GenBank/DDBJ whole genome shotgun (WGS) entry which is preliminary data.</text>
</comment>
<dbReference type="RefSeq" id="WP_155349314.1">
    <property type="nucleotide sequence ID" value="NZ_BAAAHM010000040.1"/>
</dbReference>
<keyword evidence="1" id="KW-0472">Membrane</keyword>